<feature type="non-terminal residue" evidence="2">
    <location>
        <position position="1"/>
    </location>
</feature>
<dbReference type="InterPro" id="IPR011992">
    <property type="entry name" value="EF-hand-dom_pair"/>
</dbReference>
<evidence type="ECO:0000313" key="3">
    <source>
        <dbReference type="Proteomes" id="UP000265618"/>
    </source>
</evidence>
<evidence type="ECO:0000313" key="2">
    <source>
        <dbReference type="EMBL" id="GCA62225.1"/>
    </source>
</evidence>
<dbReference type="AlphaFoldDB" id="A0A391NJW7"/>
<dbReference type="Pfam" id="PF13405">
    <property type="entry name" value="EF-hand_6"/>
    <property type="match status" value="1"/>
</dbReference>
<accession>A0A391NJW7</accession>
<proteinExistence type="predicted"/>
<organism evidence="2 3">
    <name type="scientific">Kipferlia bialata</name>
    <dbReference type="NCBI Taxonomy" id="797122"/>
    <lineage>
        <taxon>Eukaryota</taxon>
        <taxon>Metamonada</taxon>
        <taxon>Carpediemonas-like organisms</taxon>
        <taxon>Kipferlia</taxon>
    </lineage>
</organism>
<name>A0A391NJW7_9EUKA</name>
<sequence>MVVVTKTSLAKKFDAIDTDGDGTLSLQEATDCLRHFFGDDFPLSSVC</sequence>
<keyword evidence="3" id="KW-1185">Reference proteome</keyword>
<dbReference type="InterPro" id="IPR002048">
    <property type="entry name" value="EF_hand_dom"/>
</dbReference>
<dbReference type="Proteomes" id="UP000265618">
    <property type="component" value="Unassembled WGS sequence"/>
</dbReference>
<feature type="domain" description="EF-hand" evidence="1">
    <location>
        <begin position="4"/>
        <end position="39"/>
    </location>
</feature>
<dbReference type="Gene3D" id="1.10.238.10">
    <property type="entry name" value="EF-hand"/>
    <property type="match status" value="1"/>
</dbReference>
<dbReference type="GO" id="GO:0005509">
    <property type="term" value="F:calcium ion binding"/>
    <property type="evidence" value="ECO:0007669"/>
    <property type="project" value="InterPro"/>
</dbReference>
<gene>
    <name evidence="2" type="ORF">KIPB_002107</name>
</gene>
<dbReference type="PROSITE" id="PS50222">
    <property type="entry name" value="EF_HAND_2"/>
    <property type="match status" value="1"/>
</dbReference>
<comment type="caution">
    <text evidence="2">The sequence shown here is derived from an EMBL/GenBank/DDBJ whole genome shotgun (WGS) entry which is preliminary data.</text>
</comment>
<evidence type="ECO:0000259" key="1">
    <source>
        <dbReference type="PROSITE" id="PS50222"/>
    </source>
</evidence>
<protein>
    <recommendedName>
        <fullName evidence="1">EF-hand domain-containing protein</fullName>
    </recommendedName>
</protein>
<dbReference type="SUPFAM" id="SSF47473">
    <property type="entry name" value="EF-hand"/>
    <property type="match status" value="1"/>
</dbReference>
<dbReference type="EMBL" id="BDIP01000328">
    <property type="protein sequence ID" value="GCA62225.1"/>
    <property type="molecule type" value="Genomic_DNA"/>
</dbReference>
<reference evidence="2 3" key="1">
    <citation type="journal article" date="2018" name="PLoS ONE">
        <title>The draft genome of Kipferlia bialata reveals reductive genome evolution in fornicate parasites.</title>
        <authorList>
            <person name="Tanifuji G."/>
            <person name="Takabayashi S."/>
            <person name="Kume K."/>
            <person name="Takagi M."/>
            <person name="Nakayama T."/>
            <person name="Kamikawa R."/>
            <person name="Inagaki Y."/>
            <person name="Hashimoto T."/>
        </authorList>
    </citation>
    <scope>NUCLEOTIDE SEQUENCE [LARGE SCALE GENOMIC DNA]</scope>
    <source>
        <strain evidence="2">NY0173</strain>
    </source>
</reference>